<evidence type="ECO:0000313" key="4">
    <source>
        <dbReference type="WBParaSite" id="NBR_0001953901-mRNA-1"/>
    </source>
</evidence>
<feature type="compositionally biased region" description="Low complexity" evidence="1">
    <location>
        <begin position="9"/>
        <end position="20"/>
    </location>
</feature>
<gene>
    <name evidence="2" type="ORF">NBR_LOCUS19540</name>
</gene>
<dbReference type="Proteomes" id="UP000271162">
    <property type="component" value="Unassembled WGS sequence"/>
</dbReference>
<proteinExistence type="predicted"/>
<evidence type="ECO:0000313" key="2">
    <source>
        <dbReference type="EMBL" id="VDL83274.1"/>
    </source>
</evidence>
<keyword evidence="3" id="KW-1185">Reference proteome</keyword>
<accession>A0A0N4YQL7</accession>
<reference evidence="4" key="1">
    <citation type="submission" date="2017-02" db="UniProtKB">
        <authorList>
            <consortium name="WormBaseParasite"/>
        </authorList>
    </citation>
    <scope>IDENTIFICATION</scope>
</reference>
<organism evidence="4">
    <name type="scientific">Nippostrongylus brasiliensis</name>
    <name type="common">Rat hookworm</name>
    <dbReference type="NCBI Taxonomy" id="27835"/>
    <lineage>
        <taxon>Eukaryota</taxon>
        <taxon>Metazoa</taxon>
        <taxon>Ecdysozoa</taxon>
        <taxon>Nematoda</taxon>
        <taxon>Chromadorea</taxon>
        <taxon>Rhabditida</taxon>
        <taxon>Rhabditina</taxon>
        <taxon>Rhabditomorpha</taxon>
        <taxon>Strongyloidea</taxon>
        <taxon>Heligmosomidae</taxon>
        <taxon>Nippostrongylus</taxon>
    </lineage>
</organism>
<evidence type="ECO:0000313" key="3">
    <source>
        <dbReference type="Proteomes" id="UP000271162"/>
    </source>
</evidence>
<dbReference type="AlphaFoldDB" id="A0A0N4YQL7"/>
<evidence type="ECO:0000256" key="1">
    <source>
        <dbReference type="SAM" id="MobiDB-lite"/>
    </source>
</evidence>
<dbReference type="EMBL" id="UYSL01024264">
    <property type="protein sequence ID" value="VDL83274.1"/>
    <property type="molecule type" value="Genomic_DNA"/>
</dbReference>
<name>A0A0N4YQL7_NIPBR</name>
<reference evidence="2 3" key="2">
    <citation type="submission" date="2018-11" db="EMBL/GenBank/DDBJ databases">
        <authorList>
            <consortium name="Pathogen Informatics"/>
        </authorList>
    </citation>
    <scope>NUCLEOTIDE SEQUENCE [LARGE SCALE GENOMIC DNA]</scope>
</reference>
<feature type="region of interest" description="Disordered" evidence="1">
    <location>
        <begin position="1"/>
        <end position="34"/>
    </location>
</feature>
<sequence>MNNSRSRTRSSFSISISCRSPAATESGDHSIGAEELDSFPAADRRLEEGGGTVIDFESNCSTWTARLLLGLEFFTGDEGRWDVVGDERVIGIVVEWEESARI</sequence>
<dbReference type="WBParaSite" id="NBR_0001953901-mRNA-1">
    <property type="protein sequence ID" value="NBR_0001953901-mRNA-1"/>
    <property type="gene ID" value="NBR_0001953901"/>
</dbReference>
<protein>
    <submittedName>
        <fullName evidence="2 4">Uncharacterized protein</fullName>
    </submittedName>
</protein>